<reference evidence="2" key="1">
    <citation type="submission" date="2017-01" db="EMBL/GenBank/DDBJ databases">
        <title>Kinetics of targeted phage rescue in a rapidly developing systemic mouse model of the meningitis causing Escherichia coli K1 strain IHE3034.</title>
        <authorList>
            <person name="Schneider G."/>
            <person name="Szentes N."/>
            <person name="Horvath M."/>
            <person name="Dorn A."/>
            <person name="Nagy G."/>
            <person name="Doffkay Z."/>
            <person name="Maroti G."/>
            <person name="Rakhely G."/>
            <person name="Kovacs T."/>
        </authorList>
    </citation>
    <scope>NUCLEOTIDE SEQUENCE [LARGE SCALE GENOMIC DNA]</scope>
</reference>
<organismHost>
    <name type="scientific">Escherichia coli</name>
    <dbReference type="NCBI Taxonomy" id="562"/>
</organismHost>
<dbReference type="GO" id="GO:0044659">
    <property type="term" value="P:viral release from host cell by cytolysis"/>
    <property type="evidence" value="ECO:0007669"/>
    <property type="project" value="InterPro"/>
</dbReference>
<keyword evidence="1" id="KW-0812">Transmembrane</keyword>
<feature type="transmembrane region" description="Helical" evidence="1">
    <location>
        <begin position="32"/>
        <end position="50"/>
    </location>
</feature>
<dbReference type="Pfam" id="PF10746">
    <property type="entry name" value="Phage_holin_2_2"/>
    <property type="match status" value="1"/>
</dbReference>
<proteinExistence type="predicted"/>
<dbReference type="Proteomes" id="UP000240551">
    <property type="component" value="Segment"/>
</dbReference>
<dbReference type="EMBL" id="KY435490">
    <property type="protein sequence ID" value="AQY54997.1"/>
    <property type="molecule type" value="Genomic_DNA"/>
</dbReference>
<keyword evidence="1" id="KW-0472">Membrane</keyword>
<name>A0A2I4Q1R1_BPK1E</name>
<evidence type="ECO:0000256" key="1">
    <source>
        <dbReference type="SAM" id="Phobius"/>
    </source>
</evidence>
<protein>
    <recommendedName>
        <fullName evidence="3">Holin</fullName>
    </recommendedName>
</protein>
<evidence type="ECO:0008006" key="3">
    <source>
        <dbReference type="Google" id="ProtNLM"/>
    </source>
</evidence>
<accession>A0A2I4Q1R1</accession>
<organism evidence="2">
    <name type="scientific">Escherichia phage K1E</name>
    <name type="common">Bacteriophage K1E</name>
    <dbReference type="NCBI Taxonomy" id="344022"/>
    <lineage>
        <taxon>Viruses</taxon>
        <taxon>Duplodnaviria</taxon>
        <taxon>Heunggongvirae</taxon>
        <taxon>Uroviricota</taxon>
        <taxon>Caudoviricetes</taxon>
        <taxon>Autographivirales</taxon>
        <taxon>Autosignataviridae</taxon>
        <taxon>Molineuxvirinae</taxon>
        <taxon>Vectrevirus</taxon>
    </lineage>
</organism>
<sequence length="74" mass="8583">MINSELVDSGVKLAPPALVSGGYFLGISWDNWLVIMTLIYTIMQMGWFIYEKARTIKQRRKEKCIQKLKEQDTS</sequence>
<keyword evidence="1" id="KW-1133">Transmembrane helix</keyword>
<dbReference type="InterPro" id="IPR019682">
    <property type="entry name" value="Phage_T7_Gp17.5_holin"/>
</dbReference>
<evidence type="ECO:0000313" key="2">
    <source>
        <dbReference type="EMBL" id="AQY54997.1"/>
    </source>
</evidence>